<dbReference type="InterPro" id="IPR043128">
    <property type="entry name" value="Rev_trsase/Diguanyl_cyclase"/>
</dbReference>
<dbReference type="HAMAP" id="MF_01113">
    <property type="entry name" value="DNApol_IV"/>
    <property type="match status" value="1"/>
</dbReference>
<dbReference type="Pfam" id="PF11798">
    <property type="entry name" value="IMS_HHH"/>
    <property type="match status" value="1"/>
</dbReference>
<dbReference type="EMBL" id="JANUXX010000004">
    <property type="protein sequence ID" value="MCS4488250.1"/>
    <property type="molecule type" value="Genomic_DNA"/>
</dbReference>
<keyword evidence="10" id="KW-1185">Reference proteome</keyword>
<dbReference type="RefSeq" id="WP_259138197.1">
    <property type="nucleotide sequence ID" value="NZ_JANUXX010000004.1"/>
</dbReference>
<dbReference type="Gene3D" id="3.30.1490.100">
    <property type="entry name" value="DNA polymerase, Y-family, little finger domain"/>
    <property type="match status" value="1"/>
</dbReference>
<comment type="function">
    <text evidence="7">Poorly processive, error-prone DNA polymerase involved in untargeted mutagenesis. Copies undamaged DNA at stalled replication forks, which arise in vivo from mismatched or misaligned primer ends. These misaligned primers can be extended by PolIV. Exhibits no 3'-5' exonuclease (proofreading) activity. May be involved in translesional synthesis, in conjunction with the beta clamp from PolIII.</text>
</comment>
<proteinExistence type="inferred from homology"/>
<dbReference type="PANTHER" id="PTHR11076:SF33">
    <property type="entry name" value="DNA POLYMERASE KAPPA"/>
    <property type="match status" value="1"/>
</dbReference>
<reference evidence="9 10" key="1">
    <citation type="journal article" date="2023" name="Int. J. Syst. Evol. Microbiol.">
        <title>Streptococcus sciuri sp. nov., Staphylococcus marylandisciuri sp. nov. and Staphylococcus americanisciuri sp. nov., isolated from faeces of eastern grey squirrel (Sciurus carolinensis).</title>
        <authorList>
            <person name="Volokhov D.V."/>
            <person name="Zagorodnyaya T.A."/>
            <person name="Furtak V.A."/>
            <person name="Nattanmai G."/>
            <person name="Randall L."/>
            <person name="Jose S."/>
            <person name="Gao Y."/>
            <person name="Eisenberg T."/>
            <person name="Delmonte P."/>
            <person name="Blom J."/>
            <person name="Mitchell K.K."/>
        </authorList>
    </citation>
    <scope>NUCLEOTIDE SEQUENCE [LARGE SCALE GENOMIC DNA]</scope>
    <source>
        <strain evidence="9 10">SQ9-PEA</strain>
    </source>
</reference>
<comment type="subunit">
    <text evidence="7">Monomer.</text>
</comment>
<dbReference type="Proteomes" id="UP001206548">
    <property type="component" value="Unassembled WGS sequence"/>
</dbReference>
<comment type="similarity">
    <text evidence="1 7">Belongs to the DNA polymerase type-Y family.</text>
</comment>
<dbReference type="PANTHER" id="PTHR11076">
    <property type="entry name" value="DNA REPAIR POLYMERASE UMUC / TRANSFERASE FAMILY MEMBER"/>
    <property type="match status" value="1"/>
</dbReference>
<gene>
    <name evidence="7 9" type="primary">dinB</name>
    <name evidence="9" type="ORF">NXS10_04665</name>
</gene>
<dbReference type="NCBIfam" id="NF002677">
    <property type="entry name" value="PRK02406.1"/>
    <property type="match status" value="1"/>
</dbReference>
<dbReference type="GO" id="GO:0003887">
    <property type="term" value="F:DNA-directed DNA polymerase activity"/>
    <property type="evidence" value="ECO:0007669"/>
    <property type="project" value="UniProtKB-EC"/>
</dbReference>
<dbReference type="InterPro" id="IPR022880">
    <property type="entry name" value="DNApol_IV"/>
</dbReference>
<feature type="binding site" evidence="7">
    <location>
        <position position="116"/>
    </location>
    <ligand>
        <name>Mg(2+)</name>
        <dbReference type="ChEBI" id="CHEBI:18420"/>
    </ligand>
</feature>
<comment type="catalytic activity">
    <reaction evidence="7">
        <text>DNA(n) + a 2'-deoxyribonucleoside 5'-triphosphate = DNA(n+1) + diphosphate</text>
        <dbReference type="Rhea" id="RHEA:22508"/>
        <dbReference type="Rhea" id="RHEA-COMP:17339"/>
        <dbReference type="Rhea" id="RHEA-COMP:17340"/>
        <dbReference type="ChEBI" id="CHEBI:33019"/>
        <dbReference type="ChEBI" id="CHEBI:61560"/>
        <dbReference type="ChEBI" id="CHEBI:173112"/>
        <dbReference type="EC" id="2.7.7.7"/>
    </reaction>
</comment>
<protein>
    <recommendedName>
        <fullName evidence="7">DNA polymerase IV</fullName>
        <shortName evidence="7">Pol IV</shortName>
        <ecNumber evidence="7">2.7.7.7</ecNumber>
    </recommendedName>
</protein>
<feature type="binding site" evidence="7">
    <location>
        <position position="18"/>
    </location>
    <ligand>
        <name>Mg(2+)</name>
        <dbReference type="ChEBI" id="CHEBI:18420"/>
    </ligand>
</feature>
<dbReference type="InterPro" id="IPR050116">
    <property type="entry name" value="DNA_polymerase-Y"/>
</dbReference>
<keyword evidence="6 7" id="KW-0239">DNA-directed DNA polymerase</keyword>
<keyword evidence="7" id="KW-0234">DNA repair</keyword>
<evidence type="ECO:0000256" key="3">
    <source>
        <dbReference type="ARBA" id="ARBA00022695"/>
    </source>
</evidence>
<evidence type="ECO:0000259" key="8">
    <source>
        <dbReference type="PROSITE" id="PS50173"/>
    </source>
</evidence>
<dbReference type="InterPro" id="IPR001126">
    <property type="entry name" value="UmuC"/>
</dbReference>
<organism evidence="9 10">
    <name type="scientific">Streptococcus sciuri</name>
    <dbReference type="NCBI Taxonomy" id="2973939"/>
    <lineage>
        <taxon>Bacteria</taxon>
        <taxon>Bacillati</taxon>
        <taxon>Bacillota</taxon>
        <taxon>Bacilli</taxon>
        <taxon>Lactobacillales</taxon>
        <taxon>Streptococcaceae</taxon>
        <taxon>Streptococcus</taxon>
    </lineage>
</organism>
<evidence type="ECO:0000313" key="9">
    <source>
        <dbReference type="EMBL" id="MCS4488250.1"/>
    </source>
</evidence>
<name>A0ABT2F8U0_9STRE</name>
<dbReference type="InterPro" id="IPR036775">
    <property type="entry name" value="DNA_pol_Y-fam_lit_finger_sf"/>
</dbReference>
<feature type="site" description="Substrate discrimination" evidence="7">
    <location>
        <position position="23"/>
    </location>
</feature>
<dbReference type="InterPro" id="IPR024728">
    <property type="entry name" value="PolY_HhH_motif"/>
</dbReference>
<keyword evidence="7" id="KW-0963">Cytoplasm</keyword>
<evidence type="ECO:0000313" key="10">
    <source>
        <dbReference type="Proteomes" id="UP001206548"/>
    </source>
</evidence>
<dbReference type="InterPro" id="IPR017961">
    <property type="entry name" value="DNA_pol_Y-fam_little_finger"/>
</dbReference>
<dbReference type="SUPFAM" id="SSF56672">
    <property type="entry name" value="DNA/RNA polymerases"/>
    <property type="match status" value="1"/>
</dbReference>
<comment type="caution">
    <text evidence="9">The sequence shown here is derived from an EMBL/GenBank/DDBJ whole genome shotgun (WGS) entry which is preliminary data.</text>
</comment>
<dbReference type="Pfam" id="PF11799">
    <property type="entry name" value="IMS_C"/>
    <property type="match status" value="1"/>
</dbReference>
<dbReference type="Gene3D" id="3.40.1170.60">
    <property type="match status" value="1"/>
</dbReference>
<dbReference type="InterPro" id="IPR043502">
    <property type="entry name" value="DNA/RNA_pol_sf"/>
</dbReference>
<evidence type="ECO:0000256" key="5">
    <source>
        <dbReference type="ARBA" id="ARBA00022763"/>
    </source>
</evidence>
<keyword evidence="7" id="KW-0460">Magnesium</keyword>
<keyword evidence="7 9" id="KW-0808">Transferase</keyword>
<keyword evidence="7" id="KW-0238">DNA-binding</keyword>
<keyword evidence="3 7" id="KW-0548">Nucleotidyltransferase</keyword>
<feature type="active site" evidence="7">
    <location>
        <position position="117"/>
    </location>
</feature>
<evidence type="ECO:0000256" key="7">
    <source>
        <dbReference type="HAMAP-Rule" id="MF_01113"/>
    </source>
</evidence>
<evidence type="ECO:0000256" key="1">
    <source>
        <dbReference type="ARBA" id="ARBA00010945"/>
    </source>
</evidence>
<evidence type="ECO:0000256" key="4">
    <source>
        <dbReference type="ARBA" id="ARBA00022705"/>
    </source>
</evidence>
<dbReference type="Gene3D" id="1.10.150.20">
    <property type="entry name" value="5' to 3' exonuclease, C-terminal subdomain"/>
    <property type="match status" value="1"/>
</dbReference>
<keyword evidence="5 7" id="KW-0227">DNA damage</keyword>
<comment type="cofactor">
    <cofactor evidence="7">
        <name>Mg(2+)</name>
        <dbReference type="ChEBI" id="CHEBI:18420"/>
    </cofactor>
    <text evidence="7">Binds 2 magnesium ions per subunit.</text>
</comment>
<sequence>MLIFPLVNDTTRKIIHVDMDAFFAAVEMRDHPSLKGKPVIIGADPRMTGGRGVVSTCNYEARKYGIHSAMSSKEAYERCPQAVFISGNHHKYRSVGRQVRDIFKRYTDLVEPMSIDEAYLDVTQNKINSKSAIKIAKLIQHDIWQELHLTCSAGVSYNKFLAKLASDYEKPKGLTLILPEDAQDFLAKLPIEKFHGVGKKTVEKLHALSVYTGADLLRIPEMELIDRFGRFGYDLYRKARGISNSPVKPNRKRKSIGSERTYGKLLYADEDIKVEISHNARRVAEILDKNHKLGRTIVLKVRYADFSTLTKRVSLDDLTADFEVIEQTAQTIYDSLEENNTGIRLLGVTVTGLDDAYQRLQLFDYDEKHPNR</sequence>
<keyword evidence="4 7" id="KW-0235">DNA replication</keyword>
<dbReference type="CDD" id="cd03586">
    <property type="entry name" value="PolY_Pol_IV_kappa"/>
    <property type="match status" value="1"/>
</dbReference>
<dbReference type="EC" id="2.7.7.7" evidence="7"/>
<comment type="subcellular location">
    <subcellularLocation>
        <location evidence="7">Cytoplasm</location>
    </subcellularLocation>
</comment>
<keyword evidence="7" id="KW-0479">Metal-binding</keyword>
<dbReference type="SUPFAM" id="SSF100879">
    <property type="entry name" value="Lesion bypass DNA polymerase (Y-family), little finger domain"/>
    <property type="match status" value="1"/>
</dbReference>
<dbReference type="PROSITE" id="PS50173">
    <property type="entry name" value="UMUC"/>
    <property type="match status" value="1"/>
</dbReference>
<feature type="domain" description="UmuC" evidence="8">
    <location>
        <begin position="14"/>
        <end position="198"/>
    </location>
</feature>
<dbReference type="Gene3D" id="3.30.70.270">
    <property type="match status" value="1"/>
</dbReference>
<evidence type="ECO:0000256" key="6">
    <source>
        <dbReference type="ARBA" id="ARBA00022932"/>
    </source>
</evidence>
<evidence type="ECO:0000256" key="2">
    <source>
        <dbReference type="ARBA" id="ARBA00022457"/>
    </source>
</evidence>
<accession>A0ABT2F8U0</accession>
<keyword evidence="2 7" id="KW-0515">Mutator protein</keyword>
<dbReference type="Pfam" id="PF00817">
    <property type="entry name" value="IMS"/>
    <property type="match status" value="1"/>
</dbReference>